<reference evidence="2" key="1">
    <citation type="submission" date="2021-06" db="EMBL/GenBank/DDBJ databases">
        <authorList>
            <person name="Kallberg Y."/>
            <person name="Tangrot J."/>
            <person name="Rosling A."/>
        </authorList>
    </citation>
    <scope>NUCLEOTIDE SEQUENCE</scope>
    <source>
        <strain evidence="2">UK204</strain>
    </source>
</reference>
<dbReference type="Proteomes" id="UP000789570">
    <property type="component" value="Unassembled WGS sequence"/>
</dbReference>
<keyword evidence="3" id="KW-1185">Reference proteome</keyword>
<dbReference type="EMBL" id="CAJVPQ010025908">
    <property type="protein sequence ID" value="CAG8767636.1"/>
    <property type="molecule type" value="Genomic_DNA"/>
</dbReference>
<accession>A0A9N9J6Q9</accession>
<evidence type="ECO:0000256" key="1">
    <source>
        <dbReference type="SAM" id="MobiDB-lite"/>
    </source>
</evidence>
<feature type="non-terminal residue" evidence="2">
    <location>
        <position position="55"/>
    </location>
</feature>
<protein>
    <submittedName>
        <fullName evidence="2">13025_t:CDS:1</fullName>
    </submittedName>
</protein>
<feature type="compositionally biased region" description="Basic and acidic residues" evidence="1">
    <location>
        <begin position="12"/>
        <end position="22"/>
    </location>
</feature>
<dbReference type="AlphaFoldDB" id="A0A9N9J6Q9"/>
<sequence>IQKQQIFSEAYNEEKKRREDNEKDQNKIIIKDNITYIINNCNNVVNNGCSIEVEE</sequence>
<evidence type="ECO:0000313" key="2">
    <source>
        <dbReference type="EMBL" id="CAG8767636.1"/>
    </source>
</evidence>
<feature type="region of interest" description="Disordered" evidence="1">
    <location>
        <begin position="1"/>
        <end position="22"/>
    </location>
</feature>
<comment type="caution">
    <text evidence="2">The sequence shown here is derived from an EMBL/GenBank/DDBJ whole genome shotgun (WGS) entry which is preliminary data.</text>
</comment>
<proteinExistence type="predicted"/>
<feature type="non-terminal residue" evidence="2">
    <location>
        <position position="1"/>
    </location>
</feature>
<evidence type="ECO:0000313" key="3">
    <source>
        <dbReference type="Proteomes" id="UP000789570"/>
    </source>
</evidence>
<gene>
    <name evidence="2" type="ORF">FCALED_LOCUS17322</name>
</gene>
<organism evidence="2 3">
    <name type="scientific">Funneliformis caledonium</name>
    <dbReference type="NCBI Taxonomy" id="1117310"/>
    <lineage>
        <taxon>Eukaryota</taxon>
        <taxon>Fungi</taxon>
        <taxon>Fungi incertae sedis</taxon>
        <taxon>Mucoromycota</taxon>
        <taxon>Glomeromycotina</taxon>
        <taxon>Glomeromycetes</taxon>
        <taxon>Glomerales</taxon>
        <taxon>Glomeraceae</taxon>
        <taxon>Funneliformis</taxon>
    </lineage>
</organism>
<name>A0A9N9J6Q9_9GLOM</name>